<dbReference type="SUPFAM" id="SSF53756">
    <property type="entry name" value="UDP-Glycosyltransferase/glycogen phosphorylase"/>
    <property type="match status" value="1"/>
</dbReference>
<dbReference type="PANTHER" id="PTHR43179:SF12">
    <property type="entry name" value="GALACTOFURANOSYLTRANSFERASE GLFT2"/>
    <property type="match status" value="1"/>
</dbReference>
<dbReference type="InterPro" id="IPR027791">
    <property type="entry name" value="Galactosyl_T_C"/>
</dbReference>
<dbReference type="InterPro" id="IPR001173">
    <property type="entry name" value="Glyco_trans_2-like"/>
</dbReference>
<gene>
    <name evidence="7" type="ORF">IDM49_01220</name>
</gene>
<comment type="pathway">
    <text evidence="1">Cell wall biogenesis; cell wall polysaccharide biosynthesis.</text>
</comment>
<accession>A0A7H2BE54</accession>
<feature type="domain" description="Glycosyltransferase 2-like" evidence="5">
    <location>
        <begin position="350"/>
        <end position="476"/>
    </location>
</feature>
<dbReference type="Pfam" id="PF02709">
    <property type="entry name" value="Glyco_transf_7C"/>
    <property type="match status" value="1"/>
</dbReference>
<keyword evidence="3" id="KW-0328">Glycosyltransferase</keyword>
<keyword evidence="4 7" id="KW-0808">Transferase</keyword>
<dbReference type="Proteomes" id="UP000516404">
    <property type="component" value="Chromosome"/>
</dbReference>
<dbReference type="SUPFAM" id="SSF53448">
    <property type="entry name" value="Nucleotide-diphospho-sugar transferases"/>
    <property type="match status" value="1"/>
</dbReference>
<evidence type="ECO:0000256" key="4">
    <source>
        <dbReference type="ARBA" id="ARBA00022679"/>
    </source>
</evidence>
<dbReference type="GO" id="GO:0016757">
    <property type="term" value="F:glycosyltransferase activity"/>
    <property type="evidence" value="ECO:0007669"/>
    <property type="project" value="UniProtKB-KW"/>
</dbReference>
<evidence type="ECO:0000313" key="7">
    <source>
        <dbReference type="EMBL" id="QNV37950.1"/>
    </source>
</evidence>
<dbReference type="Pfam" id="PF00535">
    <property type="entry name" value="Glycos_transf_2"/>
    <property type="match status" value="1"/>
</dbReference>
<dbReference type="GeneID" id="96622842"/>
<sequence length="770" mass="85788">MKNSPQHIVVGPAEHGVVTYALQLCDALNVEPLCFESWQDLERALPLTLETQSVHICFTDHLLGDTPARAVQLMHRLGEQFYLSISFHDVPQVQEGEERFASRTRAYVELGERADVLVVNSEHEAAFFRRHCRKAVYPLVLPLPLAAVETQGNYRAKPLTEQPLDISVMGFLYPGKGHQELLESLNGVNANVRALGKISEGHDWLLEKLEATAQNAGVGFEVTGYLSEPELEEQMLRTQIPVCAHRHFSASGSLMKWISLGRRVLVSDNTYSRELAKIWGDFITLVPNDEWARVIKNLPADFSRRLEAPTNWTWAHVAQGYERAWASGIFPEQDPHTLVEREPRNWPSVSVVVPYFENPDGLTAIFRALEHQDYAGKIECIVADDGSADTPPVPDNLSFPVKVVRQDNLGFRAAAVRNLGAQAASHDVLAFIDGDTVPRHDYLRHAVALLTHQPHALVVGTRVHGDGKEPAWLQDAWAQTNHLAKADDSAWRFIISAVLTCSRDFFNRVGGFDESMVGYGGEDWEFAWRAWNCGARFWHSELAVADHPEDDWGERFTDDTAAIAQKNWESVMLAQRITHPMARPSHTIFTRPDIEILIPEEAKFWQPGVLETVIEGWLALPGVHIIAPWVESAATVFTADPRVHLLKNGDAGLPGGNHGTARLRVHLLQATTVENLNDIYRVENHDGNALLTDSTGRKKFARVDSARWRSRRANASVACVGAGRETEDASPLVASSAMVPAGGKCSTFTVEAQWTIFDEPVRLEGFFAGW</sequence>
<keyword evidence="8" id="KW-1185">Reference proteome</keyword>
<evidence type="ECO:0000256" key="3">
    <source>
        <dbReference type="ARBA" id="ARBA00022676"/>
    </source>
</evidence>
<dbReference type="RefSeq" id="WP_190724741.1">
    <property type="nucleotide sequence ID" value="NZ_CP061539.1"/>
</dbReference>
<organism evidence="7 8">
    <name type="scientific">Rothia terrae</name>
    <dbReference type="NCBI Taxonomy" id="396015"/>
    <lineage>
        <taxon>Bacteria</taxon>
        <taxon>Bacillati</taxon>
        <taxon>Actinomycetota</taxon>
        <taxon>Actinomycetes</taxon>
        <taxon>Micrococcales</taxon>
        <taxon>Micrococcaceae</taxon>
        <taxon>Rothia</taxon>
    </lineage>
</organism>
<dbReference type="Gene3D" id="3.40.50.2000">
    <property type="entry name" value="Glycogen Phosphorylase B"/>
    <property type="match status" value="1"/>
</dbReference>
<dbReference type="AlphaFoldDB" id="A0A7H2BE54"/>
<reference evidence="7 8" key="1">
    <citation type="submission" date="2020-09" db="EMBL/GenBank/DDBJ databases">
        <title>Investigation of environmental microbes.</title>
        <authorList>
            <person name="Ou Y."/>
            <person name="Kang Q."/>
        </authorList>
    </citation>
    <scope>NUCLEOTIDE SEQUENCE [LARGE SCALE GENOMIC DNA]</scope>
    <source>
        <strain evidence="7 8">KJZ-14</strain>
    </source>
</reference>
<dbReference type="KEGG" id="rter:IDM49_01220"/>
<protein>
    <submittedName>
        <fullName evidence="7">Glycosyltransferase</fullName>
    </submittedName>
</protein>
<proteinExistence type="inferred from homology"/>
<evidence type="ECO:0000259" key="6">
    <source>
        <dbReference type="Pfam" id="PF02709"/>
    </source>
</evidence>
<feature type="domain" description="Galactosyltransferase C-terminal" evidence="6">
    <location>
        <begin position="493"/>
        <end position="536"/>
    </location>
</feature>
<dbReference type="EMBL" id="CP061539">
    <property type="protein sequence ID" value="QNV37950.1"/>
    <property type="molecule type" value="Genomic_DNA"/>
</dbReference>
<dbReference type="Gene3D" id="3.90.550.10">
    <property type="entry name" value="Spore Coat Polysaccharide Biosynthesis Protein SpsA, Chain A"/>
    <property type="match status" value="1"/>
</dbReference>
<name>A0A7H2BE54_9MICC</name>
<evidence type="ECO:0000259" key="5">
    <source>
        <dbReference type="Pfam" id="PF00535"/>
    </source>
</evidence>
<dbReference type="PANTHER" id="PTHR43179">
    <property type="entry name" value="RHAMNOSYLTRANSFERASE WBBL"/>
    <property type="match status" value="1"/>
</dbReference>
<evidence type="ECO:0000313" key="8">
    <source>
        <dbReference type="Proteomes" id="UP000516404"/>
    </source>
</evidence>
<dbReference type="InterPro" id="IPR029044">
    <property type="entry name" value="Nucleotide-diphossugar_trans"/>
</dbReference>
<evidence type="ECO:0000256" key="2">
    <source>
        <dbReference type="ARBA" id="ARBA00006739"/>
    </source>
</evidence>
<evidence type="ECO:0000256" key="1">
    <source>
        <dbReference type="ARBA" id="ARBA00004776"/>
    </source>
</evidence>
<comment type="similarity">
    <text evidence="2">Belongs to the glycosyltransferase 2 family.</text>
</comment>